<dbReference type="Pfam" id="PF08534">
    <property type="entry name" value="Redoxin"/>
    <property type="match status" value="1"/>
</dbReference>
<dbReference type="AlphaFoldDB" id="A0A1I5UMF5"/>
<dbReference type="PROSITE" id="PS51257">
    <property type="entry name" value="PROKAR_LIPOPROTEIN"/>
    <property type="match status" value="1"/>
</dbReference>
<keyword evidence="3" id="KW-0413">Isomerase</keyword>
<protein>
    <submittedName>
        <fullName evidence="3">Thiol-disulfide isomerase or thioredoxin</fullName>
    </submittedName>
</protein>
<dbReference type="PANTHER" id="PTHR42852:SF13">
    <property type="entry name" value="PROTEIN DIPZ"/>
    <property type="match status" value="1"/>
</dbReference>
<dbReference type="InterPro" id="IPR013740">
    <property type="entry name" value="Redoxin"/>
</dbReference>
<gene>
    <name evidence="3" type="ORF">SAMN04488241_11247</name>
</gene>
<dbReference type="OrthoDB" id="9799347at2"/>
<reference evidence="3 4" key="1">
    <citation type="submission" date="2016-10" db="EMBL/GenBank/DDBJ databases">
        <authorList>
            <person name="de Groot N.N."/>
        </authorList>
    </citation>
    <scope>NUCLEOTIDE SEQUENCE [LARGE SCALE GENOMIC DNA]</scope>
    <source>
        <strain evidence="3 4">CGMCC 1.9113</strain>
    </source>
</reference>
<evidence type="ECO:0000256" key="1">
    <source>
        <dbReference type="SAM" id="MobiDB-lite"/>
    </source>
</evidence>
<sequence>MSSRVAIACLLAVLTAACDRQSAGGEQANVAAPSTDEAAPAPDEAAPAAPATAPAGKIDRSHKGEAAPTASFADPSGKPVTLAAFRGKPVLVNLWATWCAPCIAEMPTLDALAGSGAVRVLAVAQDLQPEKVAPFFATRKFAHLQPYQDPKLGLSTGLGANLPTTILYDAQGREVWRVTGGFDWASAEAKALVGEG</sequence>
<dbReference type="GO" id="GO:0016853">
    <property type="term" value="F:isomerase activity"/>
    <property type="evidence" value="ECO:0007669"/>
    <property type="project" value="UniProtKB-KW"/>
</dbReference>
<name>A0A1I5UMF5_9SPHN</name>
<dbReference type="CDD" id="cd02966">
    <property type="entry name" value="TlpA_like_family"/>
    <property type="match status" value="1"/>
</dbReference>
<dbReference type="PANTHER" id="PTHR42852">
    <property type="entry name" value="THIOL:DISULFIDE INTERCHANGE PROTEIN DSBE"/>
    <property type="match status" value="1"/>
</dbReference>
<dbReference type="EMBL" id="FOXP01000012">
    <property type="protein sequence ID" value="SFP95786.1"/>
    <property type="molecule type" value="Genomic_DNA"/>
</dbReference>
<dbReference type="STRING" id="634430.SAMN04488241_11247"/>
<dbReference type="GO" id="GO:0016491">
    <property type="term" value="F:oxidoreductase activity"/>
    <property type="evidence" value="ECO:0007669"/>
    <property type="project" value="InterPro"/>
</dbReference>
<evidence type="ECO:0000313" key="4">
    <source>
        <dbReference type="Proteomes" id="UP000199586"/>
    </source>
</evidence>
<keyword evidence="4" id="KW-1185">Reference proteome</keyword>
<dbReference type="InterPro" id="IPR013766">
    <property type="entry name" value="Thioredoxin_domain"/>
</dbReference>
<dbReference type="SUPFAM" id="SSF52833">
    <property type="entry name" value="Thioredoxin-like"/>
    <property type="match status" value="1"/>
</dbReference>
<accession>A0A1I5UMF5</accession>
<organism evidence="3 4">
    <name type="scientific">Sphingomonas rubra</name>
    <dbReference type="NCBI Taxonomy" id="634430"/>
    <lineage>
        <taxon>Bacteria</taxon>
        <taxon>Pseudomonadati</taxon>
        <taxon>Pseudomonadota</taxon>
        <taxon>Alphaproteobacteria</taxon>
        <taxon>Sphingomonadales</taxon>
        <taxon>Sphingomonadaceae</taxon>
        <taxon>Sphingomonas</taxon>
    </lineage>
</organism>
<evidence type="ECO:0000259" key="2">
    <source>
        <dbReference type="PROSITE" id="PS51352"/>
    </source>
</evidence>
<dbReference type="InterPro" id="IPR036249">
    <property type="entry name" value="Thioredoxin-like_sf"/>
</dbReference>
<feature type="region of interest" description="Disordered" evidence="1">
    <location>
        <begin position="28"/>
        <end position="75"/>
    </location>
</feature>
<proteinExistence type="predicted"/>
<dbReference type="Gene3D" id="3.40.30.10">
    <property type="entry name" value="Glutaredoxin"/>
    <property type="match status" value="1"/>
</dbReference>
<dbReference type="Proteomes" id="UP000199586">
    <property type="component" value="Unassembled WGS sequence"/>
</dbReference>
<dbReference type="PROSITE" id="PS51352">
    <property type="entry name" value="THIOREDOXIN_2"/>
    <property type="match status" value="1"/>
</dbReference>
<evidence type="ECO:0000313" key="3">
    <source>
        <dbReference type="EMBL" id="SFP95786.1"/>
    </source>
</evidence>
<feature type="domain" description="Thioredoxin" evidence="2">
    <location>
        <begin position="61"/>
        <end position="196"/>
    </location>
</feature>
<dbReference type="InterPro" id="IPR050553">
    <property type="entry name" value="Thioredoxin_ResA/DsbE_sf"/>
</dbReference>
<feature type="compositionally biased region" description="Low complexity" evidence="1">
    <location>
        <begin position="31"/>
        <end position="55"/>
    </location>
</feature>
<dbReference type="RefSeq" id="WP_093334371.1">
    <property type="nucleotide sequence ID" value="NZ_FOXP01000012.1"/>
</dbReference>